<dbReference type="Pfam" id="PF19696">
    <property type="entry name" value="DUF6196"/>
    <property type="match status" value="1"/>
</dbReference>
<dbReference type="InterPro" id="IPR045674">
    <property type="entry name" value="DUF6196"/>
</dbReference>
<organism evidence="2 4">
    <name type="scientific">Pandoraea pulmonicola</name>
    <dbReference type="NCBI Taxonomy" id="93221"/>
    <lineage>
        <taxon>Bacteria</taxon>
        <taxon>Pseudomonadati</taxon>
        <taxon>Pseudomonadota</taxon>
        <taxon>Betaproteobacteria</taxon>
        <taxon>Burkholderiales</taxon>
        <taxon>Burkholderiaceae</taxon>
        <taxon>Pandoraea</taxon>
    </lineage>
</organism>
<reference evidence="1" key="2">
    <citation type="submission" date="2016-11" db="EMBL/GenBank/DDBJ databases">
        <title>Complete Genome Sequencing of Pandoraea pulmonicola DSM 16583.</title>
        <authorList>
            <person name="Chan K.-G."/>
        </authorList>
    </citation>
    <scope>NUCLEOTIDE SEQUENCE</scope>
    <source>
        <strain evidence="1">DSM 16583</strain>
    </source>
</reference>
<evidence type="ECO:0000313" key="2">
    <source>
        <dbReference type="EMBL" id="SUA92283.1"/>
    </source>
</evidence>
<dbReference type="Proteomes" id="UP000035086">
    <property type="component" value="Chromosome"/>
</dbReference>
<accession>A0AAJ4ZFF2</accession>
<evidence type="ECO:0000313" key="3">
    <source>
        <dbReference type="Proteomes" id="UP000035086"/>
    </source>
</evidence>
<dbReference type="AlphaFoldDB" id="A0AAJ4ZFF2"/>
<dbReference type="Proteomes" id="UP000254589">
    <property type="component" value="Unassembled WGS sequence"/>
</dbReference>
<reference evidence="3" key="1">
    <citation type="submission" date="2014-12" db="EMBL/GenBank/DDBJ databases">
        <title>Complete Genome Sequencing of Pandoraea pulmonicola DSM 16583.</title>
        <authorList>
            <person name="Chan K.-G."/>
        </authorList>
    </citation>
    <scope>NUCLEOTIDE SEQUENCE [LARGE SCALE GENOMIC DNA]</scope>
    <source>
        <strain evidence="3">DSM 16583</strain>
    </source>
</reference>
<reference evidence="2 4" key="3">
    <citation type="submission" date="2018-06" db="EMBL/GenBank/DDBJ databases">
        <authorList>
            <consortium name="Pathogen Informatics"/>
            <person name="Doyle S."/>
        </authorList>
    </citation>
    <scope>NUCLEOTIDE SEQUENCE [LARGE SCALE GENOMIC DNA]</scope>
    <source>
        <strain evidence="2 4">NCTC13159</strain>
    </source>
</reference>
<evidence type="ECO:0000313" key="4">
    <source>
        <dbReference type="Proteomes" id="UP000254589"/>
    </source>
</evidence>
<keyword evidence="3" id="KW-1185">Reference proteome</keyword>
<name>A0AAJ4ZFF2_PANPU</name>
<gene>
    <name evidence="2" type="ORF">NCTC13159_03807</name>
    <name evidence="1" type="ORF">RO07_02400</name>
</gene>
<dbReference type="EMBL" id="CP010310">
    <property type="protein sequence ID" value="AJC19618.1"/>
    <property type="molecule type" value="Genomic_DNA"/>
</dbReference>
<proteinExistence type="predicted"/>
<protein>
    <submittedName>
        <fullName evidence="2">Uncharacterized protein</fullName>
    </submittedName>
</protein>
<dbReference type="EMBL" id="UGSJ01000001">
    <property type="protein sequence ID" value="SUA92283.1"/>
    <property type="molecule type" value="Genomic_DNA"/>
</dbReference>
<dbReference type="KEGG" id="ppul:RO07_02400"/>
<evidence type="ECO:0000313" key="1">
    <source>
        <dbReference type="EMBL" id="AJC19618.1"/>
    </source>
</evidence>
<sequence length="145" mass="16408">MVDISRETTEQTEQRLRRVITEARLRIYPETYAFVEFPLDQFPKAVRSDALALVRDDNVWSQLVPSRDASKETFGVFRFHFPAGADNSGFVGWLATHLKSRFGTGVFVTCGQNSEDGGIFDYWGVPATLADEVFEEVKRLVQVGK</sequence>